<feature type="transmembrane region" description="Helical" evidence="6">
    <location>
        <begin position="355"/>
        <end position="383"/>
    </location>
</feature>
<evidence type="ECO:0000313" key="7">
    <source>
        <dbReference type="EMBL" id="KAG0660123.1"/>
    </source>
</evidence>
<evidence type="ECO:0000256" key="2">
    <source>
        <dbReference type="ARBA" id="ARBA00022692"/>
    </source>
</evidence>
<comment type="subcellular location">
    <subcellularLocation>
        <location evidence="1">Membrane</location>
        <topology evidence="1">Multi-pass membrane protein</topology>
    </subcellularLocation>
</comment>
<feature type="compositionally biased region" description="Basic and acidic residues" evidence="5">
    <location>
        <begin position="160"/>
        <end position="191"/>
    </location>
</feature>
<dbReference type="PANTHER" id="PTHR17920:SF23">
    <property type="entry name" value="DUF726-DOMAIN-CONTAINING PROTEIN"/>
    <property type="match status" value="1"/>
</dbReference>
<dbReference type="EMBL" id="PUHQ01000047">
    <property type="protein sequence ID" value="KAG0660123.1"/>
    <property type="molecule type" value="Genomic_DNA"/>
</dbReference>
<keyword evidence="4 6" id="KW-0472">Membrane</keyword>
<evidence type="ECO:0000256" key="5">
    <source>
        <dbReference type="SAM" id="MobiDB-lite"/>
    </source>
</evidence>
<evidence type="ECO:0000256" key="1">
    <source>
        <dbReference type="ARBA" id="ARBA00004141"/>
    </source>
</evidence>
<gene>
    <name evidence="7" type="ORF">C6P46_004753</name>
</gene>
<proteinExistence type="predicted"/>
<organism evidence="7 8">
    <name type="scientific">Rhodotorula mucilaginosa</name>
    <name type="common">Yeast</name>
    <name type="synonym">Rhodotorula rubra</name>
    <dbReference type="NCBI Taxonomy" id="5537"/>
    <lineage>
        <taxon>Eukaryota</taxon>
        <taxon>Fungi</taxon>
        <taxon>Dikarya</taxon>
        <taxon>Basidiomycota</taxon>
        <taxon>Pucciniomycotina</taxon>
        <taxon>Microbotryomycetes</taxon>
        <taxon>Sporidiobolales</taxon>
        <taxon>Sporidiobolaceae</taxon>
        <taxon>Rhodotorula</taxon>
    </lineage>
</organism>
<accession>A0A9P6W0A0</accession>
<feature type="compositionally biased region" description="Low complexity" evidence="5">
    <location>
        <begin position="41"/>
        <end position="50"/>
    </location>
</feature>
<feature type="region of interest" description="Disordered" evidence="5">
    <location>
        <begin position="156"/>
        <end position="236"/>
    </location>
</feature>
<feature type="region of interest" description="Disordered" evidence="5">
    <location>
        <begin position="660"/>
        <end position="707"/>
    </location>
</feature>
<evidence type="ECO:0000256" key="6">
    <source>
        <dbReference type="SAM" id="Phobius"/>
    </source>
</evidence>
<feature type="transmembrane region" description="Helical" evidence="6">
    <location>
        <begin position="323"/>
        <end position="349"/>
    </location>
</feature>
<dbReference type="Pfam" id="PF05277">
    <property type="entry name" value="DUF726"/>
    <property type="match status" value="1"/>
</dbReference>
<sequence length="707" mass="74283">MEGSQLESRVDSWPQEVALVVAIAAKASTLHILDGRFAESVALESSEESAGTAEQNSTPGLDDKTPSPSTQSESSDAATARMAALKRETAQEAATWLSRVCAHVGVRLDQLPDALGPDVKLPLPAPSEGQSTSQEQRQWDTVWELVLVSLGLVGTSAPTAKDEPSGYEKEGSGGGGQRDRCKGEADGEKNLASKLGSKVGSLFSSGPSSSTPSSSSPNAPPPDTGTSPPSSTAPPPLNYTALSRSLLVRTFAFLSIPESLLTDVEHTIAQFLFFQLQERNQGSSSDSTAARQETDKARDRVGWDTAAREYRERAAKKGNALKWAATGAGFVLGGVAIGLTGGLAAPAIAAGLGTFGIATFSGAGGAVLIGTLLGLGGGGLAGYRTHRRMKGLEDVRFEPIQDQDAHEFPQIPSLTATIVASGFLLDAEDSVEPWRSYVRSSRADAYALKADPETFLEAGRSLDKYIQNRLLTMGGVEVVKRTALAAIYAGVALPLTLFQTATTAFDSDFTRCRDKAQKAGVLLAEILQNEVQGKRPVVLIGYGPGASLILSCLEHLHSLSLSSLVYSAVLISLPSSPSRSTWARARSVVAHELVNAWSANDWVLAIAARLYTLSPSIAGIRPVSGVEGITNVDVSDLVTKGHLEIRQKLRLILERVMDKRDEQPSSPGGDGGARSAAAAAAAEEEDQLAEEMAALDVDALGGGETRQ</sequence>
<dbReference type="AlphaFoldDB" id="A0A9P6W0A0"/>
<dbReference type="OrthoDB" id="277931at2759"/>
<feature type="compositionally biased region" description="Polar residues" evidence="5">
    <location>
        <begin position="66"/>
        <end position="77"/>
    </location>
</feature>
<dbReference type="Proteomes" id="UP000777482">
    <property type="component" value="Unassembled WGS sequence"/>
</dbReference>
<evidence type="ECO:0000256" key="4">
    <source>
        <dbReference type="ARBA" id="ARBA00023136"/>
    </source>
</evidence>
<feature type="region of interest" description="Disordered" evidence="5">
    <location>
        <begin position="41"/>
        <end position="86"/>
    </location>
</feature>
<evidence type="ECO:0008006" key="9">
    <source>
        <dbReference type="Google" id="ProtNLM"/>
    </source>
</evidence>
<feature type="compositionally biased region" description="Low complexity" evidence="5">
    <location>
        <begin position="201"/>
        <end position="217"/>
    </location>
</feature>
<name>A0A9P6W0A0_RHOMI</name>
<protein>
    <recommendedName>
        <fullName evidence="9">DUF726-domain-containing protein</fullName>
    </recommendedName>
</protein>
<reference evidence="7 8" key="1">
    <citation type="submission" date="2020-11" db="EMBL/GenBank/DDBJ databases">
        <title>Kefir isolates.</title>
        <authorList>
            <person name="Marcisauskas S."/>
            <person name="Kim Y."/>
            <person name="Blasche S."/>
        </authorList>
    </citation>
    <scope>NUCLEOTIDE SEQUENCE [LARGE SCALE GENOMIC DNA]</scope>
    <source>
        <strain evidence="7 8">KR</strain>
    </source>
</reference>
<keyword evidence="3 6" id="KW-1133">Transmembrane helix</keyword>
<evidence type="ECO:0000256" key="3">
    <source>
        <dbReference type="ARBA" id="ARBA00022989"/>
    </source>
</evidence>
<keyword evidence="8" id="KW-1185">Reference proteome</keyword>
<dbReference type="PANTHER" id="PTHR17920">
    <property type="entry name" value="TRANSMEMBRANE AND COILED-COIL DOMAIN-CONTAINING PROTEIN 4 TMCO4"/>
    <property type="match status" value="1"/>
</dbReference>
<evidence type="ECO:0000313" key="8">
    <source>
        <dbReference type="Proteomes" id="UP000777482"/>
    </source>
</evidence>
<dbReference type="InterPro" id="IPR007941">
    <property type="entry name" value="DUF726"/>
</dbReference>
<dbReference type="GO" id="GO:0016020">
    <property type="term" value="C:membrane"/>
    <property type="evidence" value="ECO:0007669"/>
    <property type="project" value="UniProtKB-SubCell"/>
</dbReference>
<keyword evidence="2 6" id="KW-0812">Transmembrane</keyword>
<comment type="caution">
    <text evidence="7">The sequence shown here is derived from an EMBL/GenBank/DDBJ whole genome shotgun (WGS) entry which is preliminary data.</text>
</comment>